<name>D3PZU0_STANL</name>
<dbReference type="HOGENOM" id="CLU_379875_0_0_11"/>
<keyword evidence="2" id="KW-1185">Reference proteome</keyword>
<evidence type="ECO:0000313" key="1">
    <source>
        <dbReference type="EMBL" id="ADD43627.1"/>
    </source>
</evidence>
<dbReference type="Proteomes" id="UP000000844">
    <property type="component" value="Chromosome"/>
</dbReference>
<dbReference type="OrthoDB" id="3846417at2"/>
<reference evidence="1 2" key="1">
    <citation type="journal article" date="2009" name="Stand. Genomic Sci.">
        <title>Complete genome sequence of Stackebrandtia nassauensis type strain (LLR-40K-21).</title>
        <authorList>
            <person name="Munk C."/>
            <person name="Lapidus A."/>
            <person name="Copeland A."/>
            <person name="Jando M."/>
            <person name="Mayilraj S."/>
            <person name="Glavina Del Rio T."/>
            <person name="Nolan M."/>
            <person name="Chen F."/>
            <person name="Lucas S."/>
            <person name="Tice H."/>
            <person name="Cheng J.F."/>
            <person name="Han C."/>
            <person name="Detter J.C."/>
            <person name="Bruce D."/>
            <person name="Goodwin L."/>
            <person name="Chain P."/>
            <person name="Pitluck S."/>
            <person name="Goker M."/>
            <person name="Ovchinikova G."/>
            <person name="Pati A."/>
            <person name="Ivanova N."/>
            <person name="Mavromatis K."/>
            <person name="Chen A."/>
            <person name="Palaniappan K."/>
            <person name="Land M."/>
            <person name="Hauser L."/>
            <person name="Chang Y.J."/>
            <person name="Jeffries C.D."/>
            <person name="Bristow J."/>
            <person name="Eisen J.A."/>
            <person name="Markowitz V."/>
            <person name="Hugenholtz P."/>
            <person name="Kyrpides N.C."/>
            <person name="Klenk H.P."/>
        </authorList>
    </citation>
    <scope>NUCLEOTIDE SEQUENCE [LARGE SCALE GENOMIC DNA]</scope>
    <source>
        <strain evidence="2">DSM 44728 / CIP 108903 / NRRL B-16338 / NBRC 102104 / LLR-40K-21</strain>
    </source>
</reference>
<proteinExistence type="predicted"/>
<evidence type="ECO:0000313" key="2">
    <source>
        <dbReference type="Proteomes" id="UP000000844"/>
    </source>
</evidence>
<dbReference type="STRING" id="446470.Snas_3975"/>
<dbReference type="KEGG" id="sna:Snas_3975"/>
<organism evidence="1 2">
    <name type="scientific">Stackebrandtia nassauensis (strain DSM 44728 / CIP 108903 / NRRL B-16338 / NBRC 102104 / LLR-40K-21)</name>
    <dbReference type="NCBI Taxonomy" id="446470"/>
    <lineage>
        <taxon>Bacteria</taxon>
        <taxon>Bacillati</taxon>
        <taxon>Actinomycetota</taxon>
        <taxon>Actinomycetes</taxon>
        <taxon>Glycomycetales</taxon>
        <taxon>Glycomycetaceae</taxon>
        <taxon>Stackebrandtia</taxon>
    </lineage>
</organism>
<protein>
    <submittedName>
        <fullName evidence="1">Uncharacterized protein</fullName>
    </submittedName>
</protein>
<sequence length="704" mass="73711">MAVDFQALRDLDLTELRNRVDAWNAVTGSMTDSVALYSADVHAAMDSDDWAGAAAEQAGIRSGELHALIEAGATEAAAVRDILSTGVERFGAAKTALTDAIAQVDAIAELRITDGGKVELDPAAGGGLVEALWAFHISNLQGQVDSAIDDAQTADEEIAEALSLASETDNGADNTFNGQALDLEALAQTRADADRVVELFRSDNLPLSPDALRELNSLLDGNTGNPVFAERLMSGLGPAELLIQSEVLMSDTEGDDAELDDEILANLGETLATATNTDNQPRVDTEWVGEFMTEGAATGYLSAAPLLEHGDYHEDFIVPVAEHLIRLEGVRDDIGVPYPDPGENSPLTSALSAVERNPAAATSLLTGSDAYRDMPYVDGGGDELEPADDNVTALLDIAADGNYPELLDDAVLGGVIESGATGLSSQTPDGVRVEHSPRMAEVANSVVEYVADNPGEFAPDGDLSPVTPHLGVVAADYMEDIHRTYADDGDGSMVPPTISVDAAGNPVNAFAGRDDASLNQFLAAISRDPDAYATTMGGSLAVLERTVEPALAASENSDQVAFGHLAQGHGTVMGVMDQGWTEIVNDEHLEAAENRNGFLDALSKGVTAGGFIPHPAAGPISTGVNELVLGPAMEDNLAEASSAAEGEVEEINENNRRSHDYQVQATVEHMLTRLGHEDPAGAAASVSAEFFQTYGSARQLVEND</sequence>
<dbReference type="RefSeq" id="WP_013019198.1">
    <property type="nucleotide sequence ID" value="NC_013947.1"/>
</dbReference>
<accession>D3PZU0</accession>
<dbReference type="EMBL" id="CP001778">
    <property type="protein sequence ID" value="ADD43627.1"/>
    <property type="molecule type" value="Genomic_DNA"/>
</dbReference>
<dbReference type="eggNOG" id="COG1570">
    <property type="taxonomic scope" value="Bacteria"/>
</dbReference>
<dbReference type="AlphaFoldDB" id="D3PZU0"/>
<gene>
    <name evidence="1" type="ordered locus">Snas_3975</name>
</gene>